<organism evidence="9 10">
    <name type="scientific">Helcococcus ovis</name>
    <dbReference type="NCBI Taxonomy" id="72026"/>
    <lineage>
        <taxon>Bacteria</taxon>
        <taxon>Bacillati</taxon>
        <taxon>Bacillota</taxon>
        <taxon>Tissierellia</taxon>
        <taxon>Tissierellales</taxon>
        <taxon>Peptoniphilaceae</taxon>
        <taxon>Helcococcus</taxon>
    </lineage>
</organism>
<sequence length="229" mass="25123">MDRLTINDIFIRLILSMIFSGLIGLEREKSHRSAGLKTHILVGMGAATISLIQVNTIAFVSSLSKDLNVSIDAVRLIAQVVSGIGFLGAGTIIVTKRSVTGLTTAASIWCVSAVGLAFGMGYYVIGVFSGLLILIVLIFFKRIIVIHGTQEFTIKYLSNKNTTEEIINAIKSFDPKFEIIGMNTSTENNQLYTTHVYRINTKKSISFSDLAYKLSNLENIVSIEFGEFD</sequence>
<accession>A0A4R9C5T1</accession>
<dbReference type="OrthoDB" id="9811198at2"/>
<dbReference type="GO" id="GO:0005886">
    <property type="term" value="C:plasma membrane"/>
    <property type="evidence" value="ECO:0007669"/>
    <property type="project" value="UniProtKB-SubCell"/>
</dbReference>
<evidence type="ECO:0000256" key="1">
    <source>
        <dbReference type="ARBA" id="ARBA00004651"/>
    </source>
</evidence>
<feature type="transmembrane region" description="Helical" evidence="7">
    <location>
        <begin position="38"/>
        <end position="61"/>
    </location>
</feature>
<dbReference type="PANTHER" id="PTHR33778">
    <property type="entry name" value="PROTEIN MGTC"/>
    <property type="match status" value="1"/>
</dbReference>
<dbReference type="RefSeq" id="WP_134711811.1">
    <property type="nucleotide sequence ID" value="NZ_CP119081.1"/>
</dbReference>
<dbReference type="Proteomes" id="UP000297454">
    <property type="component" value="Unassembled WGS sequence"/>
</dbReference>
<comment type="caution">
    <text evidence="9">The sequence shown here is derived from an EMBL/GenBank/DDBJ whole genome shotgun (WGS) entry which is preliminary data.</text>
</comment>
<proteinExistence type="inferred from homology"/>
<reference evidence="9 10" key="1">
    <citation type="submission" date="2019-01" db="EMBL/GenBank/DDBJ databases">
        <title>Draft Genome Sequences of Helcococcus ovis Strains Isolated from the Uterus and Vagina of Dairy Cows with Metritis.</title>
        <authorList>
            <person name="Cunha F."/>
            <person name="Jeon S.J."/>
            <person name="Kutzer P."/>
            <person name="Galvao K.N."/>
        </authorList>
    </citation>
    <scope>NUCLEOTIDE SEQUENCE [LARGE SCALE GENOMIC DNA]</scope>
    <source>
        <strain evidence="9 10">KG-37</strain>
    </source>
</reference>
<keyword evidence="3" id="KW-1003">Cell membrane</keyword>
<evidence type="ECO:0000313" key="10">
    <source>
        <dbReference type="Proteomes" id="UP000297454"/>
    </source>
</evidence>
<dbReference type="AlphaFoldDB" id="A0A4R9C5T1"/>
<comment type="similarity">
    <text evidence="2">Belongs to the MgtC/SapB family.</text>
</comment>
<evidence type="ECO:0000256" key="4">
    <source>
        <dbReference type="ARBA" id="ARBA00022692"/>
    </source>
</evidence>
<keyword evidence="5 7" id="KW-1133">Transmembrane helix</keyword>
<dbReference type="InterPro" id="IPR003416">
    <property type="entry name" value="MgtC/SapB/SrpB/YhiD_fam"/>
</dbReference>
<keyword evidence="6 7" id="KW-0472">Membrane</keyword>
<dbReference type="PANTHER" id="PTHR33778:SF1">
    <property type="entry name" value="MAGNESIUM TRANSPORTER YHID-RELATED"/>
    <property type="match status" value="1"/>
</dbReference>
<name>A0A4R9C5T1_9FIRM</name>
<evidence type="ECO:0000256" key="3">
    <source>
        <dbReference type="ARBA" id="ARBA00022475"/>
    </source>
</evidence>
<keyword evidence="4 7" id="KW-0812">Transmembrane</keyword>
<dbReference type="EMBL" id="SCFR01000002">
    <property type="protein sequence ID" value="TFF67453.1"/>
    <property type="molecule type" value="Genomic_DNA"/>
</dbReference>
<evidence type="ECO:0000259" key="8">
    <source>
        <dbReference type="Pfam" id="PF02308"/>
    </source>
</evidence>
<protein>
    <submittedName>
        <fullName evidence="9">MgtC/SapB family protein</fullName>
    </submittedName>
</protein>
<dbReference type="GeneID" id="97030655"/>
<dbReference type="InterPro" id="IPR049177">
    <property type="entry name" value="MgtC_SapB_SrpB_YhiD_N"/>
</dbReference>
<comment type="subcellular location">
    <subcellularLocation>
        <location evidence="1">Cell membrane</location>
        <topology evidence="1">Multi-pass membrane protein</topology>
    </subcellularLocation>
</comment>
<evidence type="ECO:0000256" key="7">
    <source>
        <dbReference type="SAM" id="Phobius"/>
    </source>
</evidence>
<evidence type="ECO:0000313" key="9">
    <source>
        <dbReference type="EMBL" id="TFF67453.1"/>
    </source>
</evidence>
<dbReference type="PRINTS" id="PR01837">
    <property type="entry name" value="MGTCSAPBPROT"/>
</dbReference>
<evidence type="ECO:0000256" key="5">
    <source>
        <dbReference type="ARBA" id="ARBA00022989"/>
    </source>
</evidence>
<dbReference type="Pfam" id="PF02308">
    <property type="entry name" value="MgtC"/>
    <property type="match status" value="1"/>
</dbReference>
<feature type="transmembrane region" description="Helical" evidence="7">
    <location>
        <begin position="73"/>
        <end position="94"/>
    </location>
</feature>
<evidence type="ECO:0000256" key="2">
    <source>
        <dbReference type="ARBA" id="ARBA00009298"/>
    </source>
</evidence>
<evidence type="ECO:0000256" key="6">
    <source>
        <dbReference type="ARBA" id="ARBA00023136"/>
    </source>
</evidence>
<feature type="domain" description="MgtC/SapB/SrpB/YhiD N-terminal" evidence="8">
    <location>
        <begin position="13"/>
        <end position="143"/>
    </location>
</feature>
<keyword evidence="10" id="KW-1185">Reference proteome</keyword>
<feature type="transmembrane region" description="Helical" evidence="7">
    <location>
        <begin position="6"/>
        <end position="26"/>
    </location>
</feature>
<gene>
    <name evidence="9" type="ORF">EQF91_00595</name>
</gene>
<feature type="transmembrane region" description="Helical" evidence="7">
    <location>
        <begin position="122"/>
        <end position="140"/>
    </location>
</feature>